<comment type="caution">
    <text evidence="6">The sequence shown here is derived from an EMBL/GenBank/DDBJ whole genome shotgun (WGS) entry which is preliminary data.</text>
</comment>
<dbReference type="Gene3D" id="3.40.190.10">
    <property type="entry name" value="Periplasmic binding protein-like II"/>
    <property type="match status" value="2"/>
</dbReference>
<dbReference type="SUPFAM" id="SSF53850">
    <property type="entry name" value="Periplasmic binding protein-like II"/>
    <property type="match status" value="1"/>
</dbReference>
<protein>
    <submittedName>
        <fullName evidence="6">LysR family transcriptional regulator</fullName>
    </submittedName>
</protein>
<organism evidence="6 7">
    <name type="scientific">Xenorhabdus stockiae</name>
    <dbReference type="NCBI Taxonomy" id="351614"/>
    <lineage>
        <taxon>Bacteria</taxon>
        <taxon>Pseudomonadati</taxon>
        <taxon>Pseudomonadota</taxon>
        <taxon>Gammaproteobacteria</taxon>
        <taxon>Enterobacterales</taxon>
        <taxon>Morganellaceae</taxon>
        <taxon>Xenorhabdus</taxon>
    </lineage>
</organism>
<evidence type="ECO:0000256" key="3">
    <source>
        <dbReference type="ARBA" id="ARBA00023125"/>
    </source>
</evidence>
<evidence type="ECO:0000256" key="1">
    <source>
        <dbReference type="ARBA" id="ARBA00009437"/>
    </source>
</evidence>
<dbReference type="Gene3D" id="1.10.10.10">
    <property type="entry name" value="Winged helix-like DNA-binding domain superfamily/Winged helix DNA-binding domain"/>
    <property type="match status" value="1"/>
</dbReference>
<dbReference type="GO" id="GO:0003700">
    <property type="term" value="F:DNA-binding transcription factor activity"/>
    <property type="evidence" value="ECO:0007669"/>
    <property type="project" value="InterPro"/>
</dbReference>
<keyword evidence="2" id="KW-0805">Transcription regulation</keyword>
<accession>A0A2D0KQ72</accession>
<feature type="domain" description="HTH lysR-type" evidence="5">
    <location>
        <begin position="6"/>
        <end position="63"/>
    </location>
</feature>
<keyword evidence="3" id="KW-0238">DNA-binding</keyword>
<dbReference type="Proteomes" id="UP000222366">
    <property type="component" value="Unassembled WGS sequence"/>
</dbReference>
<evidence type="ECO:0000313" key="6">
    <source>
        <dbReference type="EMBL" id="PHM65580.1"/>
    </source>
</evidence>
<reference evidence="6 7" key="1">
    <citation type="journal article" date="2017" name="Nat. Microbiol.">
        <title>Natural product diversity associated with the nematode symbionts Photorhabdus and Xenorhabdus.</title>
        <authorList>
            <person name="Tobias N.J."/>
            <person name="Wolff H."/>
            <person name="Djahanschiri B."/>
            <person name="Grundmann F."/>
            <person name="Kronenwerth M."/>
            <person name="Shi Y.M."/>
            <person name="Simonyi S."/>
            <person name="Grun P."/>
            <person name="Shapiro-Ilan D."/>
            <person name="Pidot S.J."/>
            <person name="Stinear T.P."/>
            <person name="Ebersberger I."/>
            <person name="Bode H.B."/>
        </authorList>
    </citation>
    <scope>NUCLEOTIDE SEQUENCE [LARGE SCALE GENOMIC DNA]</scope>
    <source>
        <strain evidence="6 7">DSM 17904</strain>
    </source>
</reference>
<sequence>MQRRLPPLGTLRAFDAVARLKSFKLAAEELNVSPTAISHQIRLLEEQLAICVLKRSPRYVALTEEGKILQKATSQVFLLLQSAINEMRLLHSSSPFTLTTTTAFITCWLIPHLAEIRHQFPDIDLRLHADDCPVDLDATGIDMAIRYGYPPRDTLNIHIILEDEFVLAASPTFKIKSLEDLHNVPLIHTDGRRIPQPSPDWDIWRSCFGPKQLEIVHGARFTDETHSIQAAIAGEGAIITSRLMIQRELRANVLEVPFVNKLPGAMYYVMGNKNSKHTRVIEYFCQWLMGKMKLK</sequence>
<evidence type="ECO:0000256" key="2">
    <source>
        <dbReference type="ARBA" id="ARBA00023015"/>
    </source>
</evidence>
<evidence type="ECO:0000259" key="5">
    <source>
        <dbReference type="PROSITE" id="PS50931"/>
    </source>
</evidence>
<dbReference type="InterPro" id="IPR036390">
    <property type="entry name" value="WH_DNA-bd_sf"/>
</dbReference>
<dbReference type="PROSITE" id="PS50931">
    <property type="entry name" value="HTH_LYSR"/>
    <property type="match status" value="1"/>
</dbReference>
<dbReference type="PANTHER" id="PTHR30537:SF74">
    <property type="entry name" value="HTH-TYPE TRANSCRIPTIONAL REGULATOR TRPI"/>
    <property type="match status" value="1"/>
</dbReference>
<dbReference type="AlphaFoldDB" id="A0A2D0KQ72"/>
<dbReference type="SUPFAM" id="SSF46785">
    <property type="entry name" value="Winged helix' DNA-binding domain"/>
    <property type="match status" value="1"/>
</dbReference>
<gene>
    <name evidence="6" type="ORF">Xsto_01938</name>
</gene>
<keyword evidence="7" id="KW-1185">Reference proteome</keyword>
<evidence type="ECO:0000256" key="4">
    <source>
        <dbReference type="ARBA" id="ARBA00023163"/>
    </source>
</evidence>
<dbReference type="Pfam" id="PF00126">
    <property type="entry name" value="HTH_1"/>
    <property type="match status" value="1"/>
</dbReference>
<proteinExistence type="inferred from homology"/>
<dbReference type="RefSeq" id="WP_099124912.1">
    <property type="nucleotide sequence ID" value="NZ_CAWNRH010000057.1"/>
</dbReference>
<dbReference type="InterPro" id="IPR005119">
    <property type="entry name" value="LysR_subst-bd"/>
</dbReference>
<evidence type="ECO:0000313" key="7">
    <source>
        <dbReference type="Proteomes" id="UP000222366"/>
    </source>
</evidence>
<comment type="similarity">
    <text evidence="1">Belongs to the LysR transcriptional regulatory family.</text>
</comment>
<dbReference type="GO" id="GO:0043565">
    <property type="term" value="F:sequence-specific DNA binding"/>
    <property type="evidence" value="ECO:0007669"/>
    <property type="project" value="TreeGrafter"/>
</dbReference>
<dbReference type="GO" id="GO:0006351">
    <property type="term" value="P:DNA-templated transcription"/>
    <property type="evidence" value="ECO:0007669"/>
    <property type="project" value="TreeGrafter"/>
</dbReference>
<name>A0A2D0KQ72_9GAMM</name>
<dbReference type="InterPro" id="IPR000847">
    <property type="entry name" value="LysR_HTH_N"/>
</dbReference>
<dbReference type="InterPro" id="IPR036388">
    <property type="entry name" value="WH-like_DNA-bd_sf"/>
</dbReference>
<dbReference type="EMBL" id="NJAJ01000015">
    <property type="protein sequence ID" value="PHM65580.1"/>
    <property type="molecule type" value="Genomic_DNA"/>
</dbReference>
<dbReference type="InterPro" id="IPR058163">
    <property type="entry name" value="LysR-type_TF_proteobact-type"/>
</dbReference>
<dbReference type="PANTHER" id="PTHR30537">
    <property type="entry name" value="HTH-TYPE TRANSCRIPTIONAL REGULATOR"/>
    <property type="match status" value="1"/>
</dbReference>
<dbReference type="Pfam" id="PF03466">
    <property type="entry name" value="LysR_substrate"/>
    <property type="match status" value="1"/>
</dbReference>
<keyword evidence="4" id="KW-0804">Transcription</keyword>